<sequence length="443" mass="47687">MAAVIAPSDDDEPFDEGEEEASADEGDVPADDTSGETPQHTRIRSTIRGDDGEPLDPKDLTAFKGVLPSGSLGRIFDDDFMRSLTSPFIQQISTLKLSDSVTRLLGQTSDSGVFGSAWLKVTGLTSNASFLPEMNAATSQLISSATDASGWVKDYQGLAGAAWMENIPALTDTGWMKDLPGLTGVGSITGNLFTDAQLQAILPAIAMPNFGLQIGLPSFITDFDVEPLLRSLKLQRVPSNWVDIDLDPDDAEESIRAVLADGIPLGWVPSERAVQLLLDAPDARARRRIISNNWRGILNDCDDVLGGLPAPRALRYADKLRRATAALRDAHTDAAQALATNILDTLVGHFIAPALGVPRSTLVNPTWNYKLLADGWRLALSLLPLETVMRGQFDVDHTGTGFRHNATVHAVTERQYNRINATIAIMLATSVLACAVRDTSAFD</sequence>
<protein>
    <submittedName>
        <fullName evidence="2">Uncharacterized protein</fullName>
    </submittedName>
</protein>
<dbReference type="EMBL" id="JAWQEV010000002">
    <property type="protein sequence ID" value="MDW4572588.1"/>
    <property type="molecule type" value="Genomic_DNA"/>
</dbReference>
<proteinExistence type="predicted"/>
<keyword evidence="3" id="KW-1185">Reference proteome</keyword>
<reference evidence="2 3" key="1">
    <citation type="submission" date="2023-11" db="EMBL/GenBank/DDBJ databases">
        <title>Draft genome sequence of Microbacterium arthrosphaerae JCM 30492.</title>
        <authorList>
            <person name="Zhang G."/>
            <person name="Ding Y."/>
        </authorList>
    </citation>
    <scope>NUCLEOTIDE SEQUENCE [LARGE SCALE GENOMIC DNA]</scope>
    <source>
        <strain evidence="2 3">JCM 30492</strain>
    </source>
</reference>
<evidence type="ECO:0000313" key="2">
    <source>
        <dbReference type="EMBL" id="MDW4572588.1"/>
    </source>
</evidence>
<name>A0ABU4GZT2_9MICO</name>
<comment type="caution">
    <text evidence="2">The sequence shown here is derived from an EMBL/GenBank/DDBJ whole genome shotgun (WGS) entry which is preliminary data.</text>
</comment>
<evidence type="ECO:0000256" key="1">
    <source>
        <dbReference type="SAM" id="MobiDB-lite"/>
    </source>
</evidence>
<gene>
    <name evidence="2" type="ORF">R8Z58_07320</name>
</gene>
<accession>A0ABU4GZT2</accession>
<feature type="compositionally biased region" description="Basic and acidic residues" evidence="1">
    <location>
        <begin position="47"/>
        <end position="56"/>
    </location>
</feature>
<dbReference type="Proteomes" id="UP001283109">
    <property type="component" value="Unassembled WGS sequence"/>
</dbReference>
<feature type="compositionally biased region" description="Acidic residues" evidence="1">
    <location>
        <begin position="8"/>
        <end position="34"/>
    </location>
</feature>
<dbReference type="RefSeq" id="WP_318353113.1">
    <property type="nucleotide sequence ID" value="NZ_JAWQEV010000002.1"/>
</dbReference>
<organism evidence="2 3">
    <name type="scientific">Microbacterium arthrosphaerae</name>
    <dbReference type="NCBI Taxonomy" id="792652"/>
    <lineage>
        <taxon>Bacteria</taxon>
        <taxon>Bacillati</taxon>
        <taxon>Actinomycetota</taxon>
        <taxon>Actinomycetes</taxon>
        <taxon>Micrococcales</taxon>
        <taxon>Microbacteriaceae</taxon>
        <taxon>Microbacterium</taxon>
    </lineage>
</organism>
<feature type="region of interest" description="Disordered" evidence="1">
    <location>
        <begin position="1"/>
        <end position="56"/>
    </location>
</feature>
<evidence type="ECO:0000313" key="3">
    <source>
        <dbReference type="Proteomes" id="UP001283109"/>
    </source>
</evidence>